<organism evidence="1 2">
    <name type="scientific">Novosphingobium ovatum</name>
    <dbReference type="NCBI Taxonomy" id="1908523"/>
    <lineage>
        <taxon>Bacteria</taxon>
        <taxon>Pseudomonadati</taxon>
        <taxon>Pseudomonadota</taxon>
        <taxon>Alphaproteobacteria</taxon>
        <taxon>Sphingomonadales</taxon>
        <taxon>Sphingomonadaceae</taxon>
        <taxon>Novosphingobium</taxon>
    </lineage>
</organism>
<name>A0ABW9XFL7_9SPHN</name>
<dbReference type="Pfam" id="PF03592">
    <property type="entry name" value="Terminase_2"/>
    <property type="match status" value="1"/>
</dbReference>
<dbReference type="RefSeq" id="WP_161719349.1">
    <property type="nucleotide sequence ID" value="NZ_JAAAPO010000005.1"/>
</dbReference>
<reference evidence="2" key="1">
    <citation type="submission" date="2020-01" db="EMBL/GenBank/DDBJ databases">
        <title>Sphingomonas sp. strain CSW-10.</title>
        <authorList>
            <person name="Chen W.-M."/>
        </authorList>
    </citation>
    <scope>NUCLEOTIDE SEQUENCE [LARGE SCALE GENOMIC DNA]</scope>
    <source>
        <strain evidence="2">FSY-8</strain>
    </source>
</reference>
<gene>
    <name evidence="1" type="ORF">GTZ99_12395</name>
</gene>
<keyword evidence="2" id="KW-1185">Reference proteome</keyword>
<evidence type="ECO:0000313" key="2">
    <source>
        <dbReference type="Proteomes" id="UP000753724"/>
    </source>
</evidence>
<accession>A0ABW9XFL7</accession>
<dbReference type="EMBL" id="JAAAPO010000005">
    <property type="protein sequence ID" value="NBC37350.1"/>
    <property type="molecule type" value="Genomic_DNA"/>
</dbReference>
<protein>
    <submittedName>
        <fullName evidence="1">Terminase small subunit</fullName>
    </submittedName>
</protein>
<dbReference type="InterPro" id="IPR038713">
    <property type="entry name" value="Terminase_Gp1_N_sf"/>
</dbReference>
<dbReference type="Gene3D" id="1.10.10.1400">
    <property type="entry name" value="Terminase, small subunit, N-terminal DNA-binding domain, HTH motif"/>
    <property type="match status" value="1"/>
</dbReference>
<proteinExistence type="predicted"/>
<comment type="caution">
    <text evidence="1">The sequence shown here is derived from an EMBL/GenBank/DDBJ whole genome shotgun (WGS) entry which is preliminary data.</text>
</comment>
<evidence type="ECO:0000313" key="1">
    <source>
        <dbReference type="EMBL" id="NBC37350.1"/>
    </source>
</evidence>
<dbReference type="Proteomes" id="UP000753724">
    <property type="component" value="Unassembled WGS sequence"/>
</dbReference>
<dbReference type="InterPro" id="IPR005335">
    <property type="entry name" value="Terminase_ssu"/>
</dbReference>
<sequence length="139" mass="15209">MTLTPKQEAFALAYIETGNASEAYRRTYDAAKMKDATVNRKAKELLDNGKITARVDELKAQHAERHGVTVDDIAAMLREDREFARKCETPAAAVSATMGLAKLYGHLKDRHEHTGKDGKDLPTSPAVAIFALPDNGRNG</sequence>